<dbReference type="PANTHER" id="PTHR48436:SF1">
    <property type="entry name" value="2, PUTATIVE-RELATED"/>
    <property type="match status" value="1"/>
</dbReference>
<accession>A0AAV7ENH1</accession>
<keyword evidence="4" id="KW-1185">Reference proteome</keyword>
<sequence length="360" mass="40055">MTMAEDQEALFHSYPCAVYYVQSPSVVSHANSPDCRNPADSSSALLSPNNFPLEEETPFNDAPAAGVIVDPSRREAARFTLSRYSSSRGSNNSFLHEKKIGYDLQSQGNCETEPQTGVLVLGYGRGGGRGGGDEEEEEEEDGGDCKLGRRKHGVLSFGYSPAWYCVCFQMVWRLILSIGISLLIFFLITKPPHPRVYVKVSEIREFALGEGIDGSGVGTKMLTSNCSIDLEIDNRSKFFGLNIRPPLIDMAFGRLTLATTQGPPLYVQSDSLETFRLWVSTKNKPMYGAGRAMEDLLQSGKGLPLEIRVRLGSNIRVVWNLIRPRFNHRTECLVFLKRGYDRKHRTQAYNSTCTTIPSHP</sequence>
<evidence type="ECO:0000256" key="1">
    <source>
        <dbReference type="SAM" id="MobiDB-lite"/>
    </source>
</evidence>
<feature type="compositionally biased region" description="Acidic residues" evidence="1">
    <location>
        <begin position="133"/>
        <end position="142"/>
    </location>
</feature>
<feature type="region of interest" description="Disordered" evidence="1">
    <location>
        <begin position="125"/>
        <end position="145"/>
    </location>
</feature>
<comment type="caution">
    <text evidence="3">The sequence shown here is derived from an EMBL/GenBank/DDBJ whole genome shotgun (WGS) entry which is preliminary data.</text>
</comment>
<keyword evidence="2" id="KW-1133">Transmembrane helix</keyword>
<protein>
    <recommendedName>
        <fullName evidence="5">Late embryogenesis abundant protein LEA-2 subgroup domain-containing protein</fullName>
    </recommendedName>
</protein>
<dbReference type="InterPro" id="IPR055276">
    <property type="entry name" value="NHL41-like"/>
</dbReference>
<organism evidence="3 4">
    <name type="scientific">Aristolochia fimbriata</name>
    <name type="common">White veined hardy Dutchman's pipe vine</name>
    <dbReference type="NCBI Taxonomy" id="158543"/>
    <lineage>
        <taxon>Eukaryota</taxon>
        <taxon>Viridiplantae</taxon>
        <taxon>Streptophyta</taxon>
        <taxon>Embryophyta</taxon>
        <taxon>Tracheophyta</taxon>
        <taxon>Spermatophyta</taxon>
        <taxon>Magnoliopsida</taxon>
        <taxon>Magnoliidae</taxon>
        <taxon>Piperales</taxon>
        <taxon>Aristolochiaceae</taxon>
        <taxon>Aristolochia</taxon>
    </lineage>
</organism>
<feature type="compositionally biased region" description="Polar residues" evidence="1">
    <location>
        <begin position="39"/>
        <end position="50"/>
    </location>
</feature>
<dbReference type="PANTHER" id="PTHR48436">
    <property type="entry name" value="2, PUTATIVE-RELATED"/>
    <property type="match status" value="1"/>
</dbReference>
<reference evidence="3 4" key="1">
    <citation type="submission" date="2021-07" db="EMBL/GenBank/DDBJ databases">
        <title>The Aristolochia fimbriata genome: insights into angiosperm evolution, floral development and chemical biosynthesis.</title>
        <authorList>
            <person name="Jiao Y."/>
        </authorList>
    </citation>
    <scope>NUCLEOTIDE SEQUENCE [LARGE SCALE GENOMIC DNA]</scope>
    <source>
        <strain evidence="3">IBCAS-2021</strain>
        <tissue evidence="3">Leaf</tissue>
    </source>
</reference>
<dbReference type="AlphaFoldDB" id="A0AAV7ENH1"/>
<feature type="region of interest" description="Disordered" evidence="1">
    <location>
        <begin position="30"/>
        <end position="65"/>
    </location>
</feature>
<keyword evidence="2" id="KW-0472">Membrane</keyword>
<dbReference type="Proteomes" id="UP000825729">
    <property type="component" value="Unassembled WGS sequence"/>
</dbReference>
<gene>
    <name evidence="3" type="ORF">H6P81_009406</name>
</gene>
<keyword evidence="2" id="KW-0812">Transmembrane</keyword>
<proteinExistence type="predicted"/>
<evidence type="ECO:0000313" key="3">
    <source>
        <dbReference type="EMBL" id="KAG9449441.1"/>
    </source>
</evidence>
<name>A0AAV7ENH1_ARIFI</name>
<evidence type="ECO:0008006" key="5">
    <source>
        <dbReference type="Google" id="ProtNLM"/>
    </source>
</evidence>
<feature type="transmembrane region" description="Helical" evidence="2">
    <location>
        <begin position="170"/>
        <end position="189"/>
    </location>
</feature>
<evidence type="ECO:0000313" key="4">
    <source>
        <dbReference type="Proteomes" id="UP000825729"/>
    </source>
</evidence>
<evidence type="ECO:0000256" key="2">
    <source>
        <dbReference type="SAM" id="Phobius"/>
    </source>
</evidence>
<dbReference type="EMBL" id="JAINDJ010000004">
    <property type="protein sequence ID" value="KAG9449441.1"/>
    <property type="molecule type" value="Genomic_DNA"/>
</dbReference>